<evidence type="ECO:0000313" key="4">
    <source>
        <dbReference type="Proteomes" id="UP001235303"/>
    </source>
</evidence>
<gene>
    <name evidence="3" type="ORF">PMG71_03415</name>
</gene>
<evidence type="ECO:0000256" key="1">
    <source>
        <dbReference type="SAM" id="Coils"/>
    </source>
</evidence>
<dbReference type="EMBL" id="JAQOSP010000022">
    <property type="protein sequence ID" value="MDJ1168472.1"/>
    <property type="molecule type" value="Genomic_DNA"/>
</dbReference>
<sequence length="336" mass="36853">MEEFGLTLPQTQLMYSLEYNLVLTDIKLEENKDKKRLKITWLEKWRDSMNLILQNHKQVSPSMDVTLGLITNFDELKVKAREQAQEVEHKFSFYLILLETTLFTPYYPIFGDARDNQFKGLKFADQNLIEEKLKSFARLLKLDSECIKRFQSHYKDAVSGIKGGFNPWITGAVGAVVLAAVAALGTPIIAGILAPIVAPGLSGAAAVTSVLAFLGGGAIAAGGLGMAGGAAVIAGGGAILGAGTGVGMGSLLAQSPTTAINQAAKLEVVMKELIFVQKDIRLAQEIIKEQRQGIRALEDERDELMYNKQENEEKIKKLEEALDYLKRALQRNQELL</sequence>
<name>A0ABT7APF7_9CYAN</name>
<dbReference type="RefSeq" id="WP_283752236.1">
    <property type="nucleotide sequence ID" value="NZ_JAQOSP010000022.1"/>
</dbReference>
<keyword evidence="4" id="KW-1185">Reference proteome</keyword>
<evidence type="ECO:0000256" key="2">
    <source>
        <dbReference type="SAM" id="Phobius"/>
    </source>
</evidence>
<organism evidence="3 4">
    <name type="scientific">Roseofilum acuticapitatum BLCC-M154</name>
    <dbReference type="NCBI Taxonomy" id="3022444"/>
    <lineage>
        <taxon>Bacteria</taxon>
        <taxon>Bacillati</taxon>
        <taxon>Cyanobacteriota</taxon>
        <taxon>Cyanophyceae</taxon>
        <taxon>Desertifilales</taxon>
        <taxon>Desertifilaceae</taxon>
        <taxon>Roseofilum</taxon>
        <taxon>Roseofilum acuticapitatum</taxon>
    </lineage>
</organism>
<evidence type="ECO:0000313" key="3">
    <source>
        <dbReference type="EMBL" id="MDJ1168472.1"/>
    </source>
</evidence>
<keyword evidence="2" id="KW-0472">Membrane</keyword>
<feature type="transmembrane region" description="Helical" evidence="2">
    <location>
        <begin position="201"/>
        <end position="224"/>
    </location>
</feature>
<dbReference type="Proteomes" id="UP001235303">
    <property type="component" value="Unassembled WGS sequence"/>
</dbReference>
<protein>
    <submittedName>
        <fullName evidence="3">Uncharacterized protein</fullName>
    </submittedName>
</protein>
<keyword evidence="2" id="KW-0812">Transmembrane</keyword>
<keyword evidence="2" id="KW-1133">Transmembrane helix</keyword>
<reference evidence="3 4" key="1">
    <citation type="submission" date="2023-01" db="EMBL/GenBank/DDBJ databases">
        <title>Novel diversity within Roseofilum (Cyanobacteria; Desertifilaceae) from marine benthic mats with descriptions of four novel species.</title>
        <authorList>
            <person name="Wang Y."/>
            <person name="Berthold D.E."/>
            <person name="Hu J."/>
            <person name="Lefler F.W."/>
            <person name="Laughinghouse H.D. IV."/>
        </authorList>
    </citation>
    <scope>NUCLEOTIDE SEQUENCE [LARGE SCALE GENOMIC DNA]</scope>
    <source>
        <strain evidence="3 4">BLCC-M154</strain>
    </source>
</reference>
<feature type="transmembrane region" description="Helical" evidence="2">
    <location>
        <begin position="168"/>
        <end position="194"/>
    </location>
</feature>
<keyword evidence="1" id="KW-0175">Coiled coil</keyword>
<comment type="caution">
    <text evidence="3">The sequence shown here is derived from an EMBL/GenBank/DDBJ whole genome shotgun (WGS) entry which is preliminary data.</text>
</comment>
<proteinExistence type="predicted"/>
<accession>A0ABT7APF7</accession>
<feature type="coiled-coil region" evidence="1">
    <location>
        <begin position="280"/>
        <end position="335"/>
    </location>
</feature>
<feature type="transmembrane region" description="Helical" evidence="2">
    <location>
        <begin position="230"/>
        <end position="253"/>
    </location>
</feature>